<evidence type="ECO:0000313" key="2">
    <source>
        <dbReference type="EMBL" id="MCK0536338.1"/>
    </source>
</evidence>
<evidence type="ECO:0000313" key="3">
    <source>
        <dbReference type="Proteomes" id="UP001165524"/>
    </source>
</evidence>
<organism evidence="2 3">
    <name type="scientific">Alcanivorax quisquiliarum</name>
    <dbReference type="NCBI Taxonomy" id="2933565"/>
    <lineage>
        <taxon>Bacteria</taxon>
        <taxon>Pseudomonadati</taxon>
        <taxon>Pseudomonadota</taxon>
        <taxon>Gammaproteobacteria</taxon>
        <taxon>Oceanospirillales</taxon>
        <taxon>Alcanivoracaceae</taxon>
        <taxon>Alcanivorax</taxon>
    </lineage>
</organism>
<dbReference type="Proteomes" id="UP001165524">
    <property type="component" value="Unassembled WGS sequence"/>
</dbReference>
<dbReference type="Gene3D" id="2.60.120.590">
    <property type="entry name" value="Alpha-ketoglutarate-dependent dioxygenase AlkB-like"/>
    <property type="match status" value="1"/>
</dbReference>
<dbReference type="PANTHER" id="PTHR31212">
    <property type="entry name" value="ALPHA-KETOGLUTARATE-DEPENDENT DIOXYGENASE ALKB HOMOLOG 3"/>
    <property type="match status" value="1"/>
</dbReference>
<accession>A0ABT0E3E4</accession>
<dbReference type="Pfam" id="PF13532">
    <property type="entry name" value="2OG-FeII_Oxy_2"/>
    <property type="match status" value="1"/>
</dbReference>
<comment type="caution">
    <text evidence="2">The sequence shown here is derived from an EMBL/GenBank/DDBJ whole genome shotgun (WGS) entry which is preliminary data.</text>
</comment>
<dbReference type="InterPro" id="IPR005123">
    <property type="entry name" value="Oxoglu/Fe-dep_dioxygenase_dom"/>
</dbReference>
<proteinExistence type="predicted"/>
<dbReference type="RefSeq" id="WP_246947453.1">
    <property type="nucleotide sequence ID" value="NZ_JALKII010000001.1"/>
</dbReference>
<reference evidence="2" key="1">
    <citation type="submission" date="2022-04" db="EMBL/GenBank/DDBJ databases">
        <title>Alcanivorax sp. CY1518 draft genome sequence.</title>
        <authorList>
            <person name="Zhao G."/>
            <person name="An M."/>
        </authorList>
    </citation>
    <scope>NUCLEOTIDE SEQUENCE</scope>
    <source>
        <strain evidence="2">CY1518</strain>
    </source>
</reference>
<dbReference type="InterPro" id="IPR037151">
    <property type="entry name" value="AlkB-like_sf"/>
</dbReference>
<dbReference type="PANTHER" id="PTHR31212:SF4">
    <property type="entry name" value="ALPHA-KETOGLUTARATE-DEPENDENT DIOXYGENASE ALKB HOMOLOG 3"/>
    <property type="match status" value="1"/>
</dbReference>
<name>A0ABT0E3E4_9GAMM</name>
<dbReference type="PROSITE" id="PS51471">
    <property type="entry name" value="FE2OG_OXY"/>
    <property type="match status" value="1"/>
</dbReference>
<dbReference type="GO" id="GO:0051213">
    <property type="term" value="F:dioxygenase activity"/>
    <property type="evidence" value="ECO:0007669"/>
    <property type="project" value="UniProtKB-KW"/>
</dbReference>
<feature type="domain" description="Fe2OG dioxygenase" evidence="1">
    <location>
        <begin position="103"/>
        <end position="201"/>
    </location>
</feature>
<gene>
    <name evidence="2" type="ORF">MU846_01290</name>
</gene>
<dbReference type="InterPro" id="IPR027450">
    <property type="entry name" value="AlkB-like"/>
</dbReference>
<dbReference type="InterPro" id="IPR032854">
    <property type="entry name" value="ALKBH3"/>
</dbReference>
<evidence type="ECO:0000259" key="1">
    <source>
        <dbReference type="PROSITE" id="PS51471"/>
    </source>
</evidence>
<protein>
    <submittedName>
        <fullName evidence="2">Alpha-ketoglutarate-dependent dioxygenase AlkB</fullName>
    </submittedName>
</protein>
<sequence>MQTAPGCKLTFQPLAGTPGLRIWDGFLPAQEADALLAHLQRALPWVQPEVHLYGKLRQIPRLQSWHGDSSAHYRYSGLPMAPAPWTTALARLRDQIQQVVGHPFNSVLANLYRDGRDSMGWHADNEPELGQAPWIASFSLGARRDFALRQAGSTRTALLLPLHHNQLLLMPPAMQQCWQHALPRRLRVHQARINLTFRYIQP</sequence>
<keyword evidence="3" id="KW-1185">Reference proteome</keyword>
<dbReference type="EMBL" id="JALKII010000001">
    <property type="protein sequence ID" value="MCK0536338.1"/>
    <property type="molecule type" value="Genomic_DNA"/>
</dbReference>
<dbReference type="SUPFAM" id="SSF51197">
    <property type="entry name" value="Clavaminate synthase-like"/>
    <property type="match status" value="1"/>
</dbReference>
<keyword evidence="2" id="KW-0560">Oxidoreductase</keyword>
<keyword evidence="2" id="KW-0223">Dioxygenase</keyword>